<feature type="transmembrane region" description="Helical" evidence="2">
    <location>
        <begin position="146"/>
        <end position="168"/>
    </location>
</feature>
<accession>A0A101DFP2</accession>
<dbReference type="AlphaFoldDB" id="A0A101DFP2"/>
<dbReference type="NCBIfam" id="NF006180">
    <property type="entry name" value="PRK08313.1"/>
    <property type="match status" value="1"/>
</dbReference>
<proteinExistence type="predicted"/>
<dbReference type="RefSeq" id="WP_010877645.1">
    <property type="nucleotide sequence ID" value="NZ_FJNF01000046.1"/>
</dbReference>
<dbReference type="EMBL" id="LGEQ01000002">
    <property type="protein sequence ID" value="KUJ94675.1"/>
    <property type="molecule type" value="Genomic_DNA"/>
</dbReference>
<dbReference type="Proteomes" id="UP000054307">
    <property type="component" value="Unassembled WGS sequence"/>
</dbReference>
<dbReference type="PATRIC" id="fig|2234.6.peg.1849"/>
<evidence type="ECO:0000313" key="7">
    <source>
        <dbReference type="Proteomes" id="UP000054015"/>
    </source>
</evidence>
<dbReference type="PANTHER" id="PTHR42870">
    <property type="entry name" value="ACETYL-COA C-ACETYLTRANSFERASE"/>
    <property type="match status" value="1"/>
</dbReference>
<dbReference type="GO" id="GO:0016747">
    <property type="term" value="F:acyltransferase activity, transferring groups other than amino-acyl groups"/>
    <property type="evidence" value="ECO:0007669"/>
    <property type="project" value="InterPro"/>
</dbReference>
<feature type="domain" description="Thiolase N-terminal" evidence="3">
    <location>
        <begin position="10"/>
        <end position="195"/>
    </location>
</feature>
<dbReference type="Gene3D" id="3.40.47.10">
    <property type="match status" value="1"/>
</dbReference>
<evidence type="ECO:0000313" key="6">
    <source>
        <dbReference type="EMBL" id="KUK05613.1"/>
    </source>
</evidence>
<keyword evidence="2" id="KW-1133">Transmembrane helix</keyword>
<dbReference type="GeneID" id="24793686"/>
<reference evidence="5" key="1">
    <citation type="journal article" date="2015" name="MBio">
        <title>Genome-resolved metagenomic analysis reveals roles for candidate phyla and other microbial community members in biogeochemical transformations in oil reservoirs.</title>
        <authorList>
            <person name="Hu P."/>
            <person name="Tom L."/>
            <person name="Singh A."/>
            <person name="Thomas B.C."/>
            <person name="Baker B.J."/>
            <person name="Piceno Y.M."/>
            <person name="Andersen G.L."/>
            <person name="Banfield J.F."/>
        </authorList>
    </citation>
    <scope>NUCLEOTIDE SEQUENCE [LARGE SCALE GENOMIC DNA]</scope>
    <source>
        <strain evidence="6">49_2300</strain>
        <strain evidence="5">49_95</strain>
    </source>
</reference>
<dbReference type="Proteomes" id="UP000054015">
    <property type="component" value="Unassembled WGS sequence"/>
</dbReference>
<evidence type="ECO:0000313" key="5">
    <source>
        <dbReference type="EMBL" id="KUJ94675.1"/>
    </source>
</evidence>
<dbReference type="SUPFAM" id="SSF53901">
    <property type="entry name" value="Thiolase-like"/>
    <property type="match status" value="2"/>
</dbReference>
<comment type="caution">
    <text evidence="5">The sequence shown here is derived from an EMBL/GenBank/DDBJ whole genome shotgun (WGS) entry which is preliminary data.</text>
</comment>
<dbReference type="InterPro" id="IPR016039">
    <property type="entry name" value="Thiolase-like"/>
</dbReference>
<evidence type="ECO:0000256" key="2">
    <source>
        <dbReference type="SAM" id="Phobius"/>
    </source>
</evidence>
<dbReference type="CDD" id="cd00829">
    <property type="entry name" value="SCP-x_thiolase"/>
    <property type="match status" value="1"/>
</dbReference>
<evidence type="ECO:0000313" key="8">
    <source>
        <dbReference type="Proteomes" id="UP000054307"/>
    </source>
</evidence>
<dbReference type="EMBL" id="LGEX01000096">
    <property type="protein sequence ID" value="KUK05613.1"/>
    <property type="molecule type" value="Genomic_DNA"/>
</dbReference>
<protein>
    <submittedName>
        <fullName evidence="5">3-ketoacyl-CoA thiolase (AcaB-3)</fullName>
    </submittedName>
</protein>
<keyword evidence="1" id="KW-0414">Isoprene biosynthesis</keyword>
<evidence type="ECO:0000256" key="1">
    <source>
        <dbReference type="ARBA" id="ARBA00023229"/>
    </source>
</evidence>
<keyword evidence="2" id="KW-0472">Membrane</keyword>
<dbReference type="InterPro" id="IPR002155">
    <property type="entry name" value="Thiolase"/>
</dbReference>
<sequence length="411" mass="43985">MRRVAIIGCGQSKHGRRTDVSQAELVAEAVWAAIEDASIAPEDIEAYAVGNMQGFGGICQPDLVFADYIAAGGKAMQRVATGGTVGGSTAHLGYYEVASGMYDVVLAVSWEKHSDSAEPGATTGLLHVAFANLSYMMKIGMDMRSFAIMGLAGAAAGISAYQAAFYMARSGCSIEHFDMVAAKARRNAAKNKYAHLKWPNCTPEDIAKTEMLIWPMRFGHVCPASDGASCVIYASEDAVKRLGIKEVAWVKGVAAYADEEADQGESYQGTAVVDYSDQTGAILSARKAYERAGIKDPRKEIDVAEIYAPFPHQELMFSERLGFFDDGTAWKAVEEGVTEIDGDFPICPSGGVNATNAIGSSGMQRVVEAALQIMGKAEEHQVPKDVRNAVAHAWGGQVQFNTVMVLGDRPR</sequence>
<dbReference type="InterPro" id="IPR020616">
    <property type="entry name" value="Thiolase_N"/>
</dbReference>
<reference evidence="7 8" key="2">
    <citation type="journal article" date="2015" name="MBio">
        <title>Genome-Resolved Metagenomic Analysis Reveals Roles for Candidate Phyla and Other Microbial Community Members in Biogeochemical Transformations in Oil Reservoirs.</title>
        <authorList>
            <person name="Hu P."/>
            <person name="Tom L."/>
            <person name="Singh A."/>
            <person name="Thomas B.C."/>
            <person name="Baker B.J."/>
            <person name="Piceno Y.M."/>
            <person name="Andersen G.L."/>
            <person name="Banfield J.F."/>
        </authorList>
    </citation>
    <scope>NUCLEOTIDE SEQUENCE [LARGE SCALE GENOMIC DNA]</scope>
</reference>
<evidence type="ECO:0000259" key="4">
    <source>
        <dbReference type="Pfam" id="PF22691"/>
    </source>
</evidence>
<gene>
    <name evidence="5" type="ORF">XD40_0239</name>
    <name evidence="6" type="ORF">XD48_2153</name>
</gene>
<dbReference type="PANTHER" id="PTHR42870:SF1">
    <property type="entry name" value="NON-SPECIFIC LIPID-TRANSFER PROTEIN-LIKE 2"/>
    <property type="match status" value="1"/>
</dbReference>
<name>A0A101DFP2_ARCFL</name>
<dbReference type="InterPro" id="IPR055140">
    <property type="entry name" value="Thiolase_C_2"/>
</dbReference>
<keyword evidence="2" id="KW-0812">Transmembrane</keyword>
<organism evidence="5 8">
    <name type="scientific">Archaeoglobus fulgidus</name>
    <dbReference type="NCBI Taxonomy" id="2234"/>
    <lineage>
        <taxon>Archaea</taxon>
        <taxon>Methanobacteriati</taxon>
        <taxon>Methanobacteriota</taxon>
        <taxon>Archaeoglobi</taxon>
        <taxon>Archaeoglobales</taxon>
        <taxon>Archaeoglobaceae</taxon>
        <taxon>Archaeoglobus</taxon>
    </lineage>
</organism>
<dbReference type="Pfam" id="PF00108">
    <property type="entry name" value="Thiolase_N"/>
    <property type="match status" value="1"/>
</dbReference>
<dbReference type="PIRSF" id="PIRSF000429">
    <property type="entry name" value="Ac-CoA_Ac_transf"/>
    <property type="match status" value="1"/>
</dbReference>
<dbReference type="GO" id="GO:0008299">
    <property type="term" value="P:isoprenoid biosynthetic process"/>
    <property type="evidence" value="ECO:0007669"/>
    <property type="project" value="UniProtKB-KW"/>
</dbReference>
<feature type="domain" description="Thiolase C-terminal" evidence="4">
    <location>
        <begin position="274"/>
        <end position="407"/>
    </location>
</feature>
<dbReference type="Pfam" id="PF22691">
    <property type="entry name" value="Thiolase_C_1"/>
    <property type="match status" value="1"/>
</dbReference>
<evidence type="ECO:0000259" key="3">
    <source>
        <dbReference type="Pfam" id="PF00108"/>
    </source>
</evidence>